<reference evidence="1 2" key="1">
    <citation type="submission" date="2023-07" db="EMBL/GenBank/DDBJ databases">
        <title>Genomic Encyclopedia of Type Strains, Phase IV (KMG-IV): sequencing the most valuable type-strain genomes for metagenomic binning, comparative biology and taxonomic classification.</title>
        <authorList>
            <person name="Goeker M."/>
        </authorList>
    </citation>
    <scope>NUCLEOTIDE SEQUENCE [LARGE SCALE GENOMIC DNA]</scope>
    <source>
        <strain evidence="1 2">DSM 27594</strain>
    </source>
</reference>
<dbReference type="RefSeq" id="WP_307409430.1">
    <property type="nucleotide sequence ID" value="NZ_JAUSTW010000005.1"/>
</dbReference>
<evidence type="ECO:0000313" key="1">
    <source>
        <dbReference type="EMBL" id="MDQ0199997.1"/>
    </source>
</evidence>
<dbReference type="Proteomes" id="UP001224122">
    <property type="component" value="Unassembled WGS sequence"/>
</dbReference>
<name>A0ABT9XWQ5_9BACI</name>
<keyword evidence="2" id="KW-1185">Reference proteome</keyword>
<accession>A0ABT9XWQ5</accession>
<evidence type="ECO:0000313" key="2">
    <source>
        <dbReference type="Proteomes" id="UP001224122"/>
    </source>
</evidence>
<sequence>MDRTEYRQIAYNLIEKEVEVITLRGTFRVILLSAKSNLSLWLLELEAD</sequence>
<proteinExistence type="predicted"/>
<protein>
    <submittedName>
        <fullName evidence="1">Uncharacterized protein</fullName>
    </submittedName>
</protein>
<dbReference type="EMBL" id="JAUSTW010000005">
    <property type="protein sequence ID" value="MDQ0199997.1"/>
    <property type="molecule type" value="Genomic_DNA"/>
</dbReference>
<gene>
    <name evidence="1" type="ORF">J2S10_003180</name>
</gene>
<comment type="caution">
    <text evidence="1">The sequence shown here is derived from an EMBL/GenBank/DDBJ whole genome shotgun (WGS) entry which is preliminary data.</text>
</comment>
<organism evidence="1 2">
    <name type="scientific">Neobacillus ginsengisoli</name>
    <dbReference type="NCBI Taxonomy" id="904295"/>
    <lineage>
        <taxon>Bacteria</taxon>
        <taxon>Bacillati</taxon>
        <taxon>Bacillota</taxon>
        <taxon>Bacilli</taxon>
        <taxon>Bacillales</taxon>
        <taxon>Bacillaceae</taxon>
        <taxon>Neobacillus</taxon>
    </lineage>
</organism>